<protein>
    <recommendedName>
        <fullName evidence="2">Cucumopine synthase C-terminal helical bundle domain-containing protein</fullName>
    </recommendedName>
</protein>
<feature type="region of interest" description="Disordered" evidence="1">
    <location>
        <begin position="137"/>
        <end position="156"/>
    </location>
</feature>
<dbReference type="Gene3D" id="2.40.100.20">
    <property type="match status" value="1"/>
</dbReference>
<comment type="caution">
    <text evidence="3">The sequence shown here is derived from an EMBL/GenBank/DDBJ whole genome shotgun (WGS) entry which is preliminary data.</text>
</comment>
<dbReference type="AlphaFoldDB" id="A0AA38VS06"/>
<evidence type="ECO:0000313" key="3">
    <source>
        <dbReference type="EMBL" id="KAJ9148966.1"/>
    </source>
</evidence>
<dbReference type="InterPro" id="IPR029000">
    <property type="entry name" value="Cyclophilin-like_dom_sf"/>
</dbReference>
<name>A0AA38VS06_9PEZI</name>
<dbReference type="EMBL" id="JANBVO010000011">
    <property type="protein sequence ID" value="KAJ9148966.1"/>
    <property type="molecule type" value="Genomic_DNA"/>
</dbReference>
<gene>
    <name evidence="3" type="ORF">NKR23_g4715</name>
</gene>
<sequence>MLTSDIVEVVGPRPDLSFRMRLLSRENADVVKNILALLPLEGFLLHVVVAGETIYMPAPSVALDSRNMVERRKGTVYYNTTSQSICFCYGAVTESTPVNQFAQVLEEDLEHLEKLGRVVYEQTVSRQIPTIVRVTLRRHSGDDNPPPPEPKQPAKDFDGHWLTAKELIDEEITQLRRPVEPDEIRTIRLGATRSRAGSEGSVLQTIVFLQGFLSTLGPHVFSRLLAVSQDEDMTLPLMVRQTREFLIRTFNHFVFLVDLGLERMAGVGRMYDEALSSLRTLEEYRLLTDSVRTLVQLLYRWLHLIFPWYLKDQFASHTPDEVAGVPKLSLYGEQTETD</sequence>
<evidence type="ECO:0000256" key="1">
    <source>
        <dbReference type="SAM" id="MobiDB-lite"/>
    </source>
</evidence>
<organism evidence="3 4">
    <name type="scientific">Pleurostoma richardsiae</name>
    <dbReference type="NCBI Taxonomy" id="41990"/>
    <lineage>
        <taxon>Eukaryota</taxon>
        <taxon>Fungi</taxon>
        <taxon>Dikarya</taxon>
        <taxon>Ascomycota</taxon>
        <taxon>Pezizomycotina</taxon>
        <taxon>Sordariomycetes</taxon>
        <taxon>Sordariomycetidae</taxon>
        <taxon>Calosphaeriales</taxon>
        <taxon>Pleurostomataceae</taxon>
        <taxon>Pleurostoma</taxon>
    </lineage>
</organism>
<dbReference type="SUPFAM" id="SSF50891">
    <property type="entry name" value="Cyclophilin-like"/>
    <property type="match status" value="1"/>
</dbReference>
<evidence type="ECO:0000259" key="2">
    <source>
        <dbReference type="Pfam" id="PF18631"/>
    </source>
</evidence>
<reference evidence="3" key="1">
    <citation type="submission" date="2022-07" db="EMBL/GenBank/DDBJ databases">
        <title>Fungi with potential for degradation of polypropylene.</title>
        <authorList>
            <person name="Gostincar C."/>
        </authorList>
    </citation>
    <scope>NUCLEOTIDE SEQUENCE</scope>
    <source>
        <strain evidence="3">EXF-13308</strain>
    </source>
</reference>
<accession>A0AA38VS06</accession>
<dbReference type="Proteomes" id="UP001174694">
    <property type="component" value="Unassembled WGS sequence"/>
</dbReference>
<evidence type="ECO:0000313" key="4">
    <source>
        <dbReference type="Proteomes" id="UP001174694"/>
    </source>
</evidence>
<dbReference type="InterPro" id="IPR040602">
    <property type="entry name" value="Cucumopine_C"/>
</dbReference>
<keyword evidence="4" id="KW-1185">Reference proteome</keyword>
<proteinExistence type="predicted"/>
<feature type="domain" description="Cucumopine synthase C-terminal helical bundle" evidence="2">
    <location>
        <begin position="180"/>
        <end position="303"/>
    </location>
</feature>
<dbReference type="Pfam" id="PF18631">
    <property type="entry name" value="Cucumopine_C"/>
    <property type="match status" value="1"/>
</dbReference>